<evidence type="ECO:0000256" key="1">
    <source>
        <dbReference type="ARBA" id="ARBA00023002"/>
    </source>
</evidence>
<dbReference type="InterPro" id="IPR036812">
    <property type="entry name" value="NAD(P)_OxRdtase_dom_sf"/>
</dbReference>
<name>A0A1Q9ENS4_SYMMI</name>
<dbReference type="PANTHER" id="PTHR43364">
    <property type="entry name" value="NADH-SPECIFIC METHYLGLYOXAL REDUCTASE-RELATED"/>
    <property type="match status" value="1"/>
</dbReference>
<gene>
    <name evidence="4" type="ORF">AK812_SmicGene7269</name>
</gene>
<feature type="transmembrane region" description="Helical" evidence="2">
    <location>
        <begin position="499"/>
        <end position="517"/>
    </location>
</feature>
<sequence>MAADGHVQIGSLTLQQPLGVGTMQWGRTWLDQKLNRGNLDDQLCASICQEFAEVHGVQFFDTAEGYGGGTSEERLRDVLVEPLKDQKQPYPCIIATKFLPTLARWTHGSFSRALQGSCQRLGVDAIDIYFIHTPIHPLPLEYWVHAACREAKAGRIREIGISNCNAQQVRRACAEAQKHGRRIAANQIMFNLLCFQSPELQETLRACQENHVQIIAYAPIGQGLLTQALTDEKFSRIRLAKMTRLVMDELHDLRGVIERLASKYDKSMAQICLNWTICHGAIPLVGTRSMLQAQDTAGCLGWRLAAEDVEELDRHALKRSTLSKPRWKRVLFVTFITLLVFSYRVNRWADWLRSKWHSLWSWRGHRADCTVETSMYICCLSLFVQAAVATATPFITRAELKVVPGTVDIVDFATGHPRLYIFMSSLRWVSTAALYLGVCVICAHLWGQTDEPVWVILVMHLGTYFFIVHFCLFLCVSIRQLSNVSMLDGIRTLTTAKDTVSICPMLSVLFIECWVAANDIRTPVGLPGVPQGFAQDYMFVATWAMLMQLVVCFVNGFVYTLPKDSKVMRLCGNSLRGGLTAISIVFYLTLVTVYASILVVLVSRYTNTARAATGAGAWFAWAYPQTVDMPTLRRRQSSPLCVAVLLCVVAACDFVFGLNLLFTAPAAQVSVRRQAATGPSPVSLRAREVDEEEVLFNFNKKKKKGYDPNWERPFPRYIVGGGIFLTIVGFFGGGPTLAAVWGLCGAGFGCLLEPWQTPDGEISGLYFEEDDE</sequence>
<dbReference type="InterPro" id="IPR023210">
    <property type="entry name" value="NADP_OxRdtase_dom"/>
</dbReference>
<dbReference type="SUPFAM" id="SSF51430">
    <property type="entry name" value="NAD(P)-linked oxidoreductase"/>
    <property type="match status" value="1"/>
</dbReference>
<organism evidence="4 5">
    <name type="scientific">Symbiodinium microadriaticum</name>
    <name type="common">Dinoflagellate</name>
    <name type="synonym">Zooxanthella microadriatica</name>
    <dbReference type="NCBI Taxonomy" id="2951"/>
    <lineage>
        <taxon>Eukaryota</taxon>
        <taxon>Sar</taxon>
        <taxon>Alveolata</taxon>
        <taxon>Dinophyceae</taxon>
        <taxon>Suessiales</taxon>
        <taxon>Symbiodiniaceae</taxon>
        <taxon>Symbiodinium</taxon>
    </lineage>
</organism>
<accession>A0A1Q9ENS4</accession>
<feature type="transmembrane region" description="Helical" evidence="2">
    <location>
        <begin position="639"/>
        <end position="662"/>
    </location>
</feature>
<dbReference type="GO" id="GO:0016491">
    <property type="term" value="F:oxidoreductase activity"/>
    <property type="evidence" value="ECO:0007669"/>
    <property type="project" value="UniProtKB-KW"/>
</dbReference>
<feature type="transmembrane region" description="Helical" evidence="2">
    <location>
        <begin position="579"/>
        <end position="602"/>
    </location>
</feature>
<protein>
    <submittedName>
        <fullName evidence="4">Putative oxidoreductase, chloroplastic</fullName>
    </submittedName>
</protein>
<evidence type="ECO:0000313" key="5">
    <source>
        <dbReference type="Proteomes" id="UP000186817"/>
    </source>
</evidence>
<feature type="transmembrane region" description="Helical" evidence="2">
    <location>
        <begin position="327"/>
        <end position="345"/>
    </location>
</feature>
<evidence type="ECO:0000256" key="2">
    <source>
        <dbReference type="SAM" id="Phobius"/>
    </source>
</evidence>
<keyword evidence="2" id="KW-1133">Transmembrane helix</keyword>
<dbReference type="PANTHER" id="PTHR43364:SF4">
    <property type="entry name" value="NAD(P)-LINKED OXIDOREDUCTASE SUPERFAMILY PROTEIN"/>
    <property type="match status" value="1"/>
</dbReference>
<dbReference type="OrthoDB" id="2310150at2759"/>
<dbReference type="Proteomes" id="UP000186817">
    <property type="component" value="Unassembled WGS sequence"/>
</dbReference>
<feature type="domain" description="NADP-dependent oxidoreductase" evidence="3">
    <location>
        <begin position="17"/>
        <end position="315"/>
    </location>
</feature>
<feature type="transmembrane region" description="Helical" evidence="2">
    <location>
        <begin position="453"/>
        <end position="478"/>
    </location>
</feature>
<keyword evidence="2" id="KW-0812">Transmembrane</keyword>
<feature type="transmembrane region" description="Helical" evidence="2">
    <location>
        <begin position="537"/>
        <end position="558"/>
    </location>
</feature>
<keyword evidence="1" id="KW-0560">Oxidoreductase</keyword>
<evidence type="ECO:0000259" key="3">
    <source>
        <dbReference type="Pfam" id="PF00248"/>
    </source>
</evidence>
<dbReference type="Gene3D" id="3.20.20.100">
    <property type="entry name" value="NADP-dependent oxidoreductase domain"/>
    <property type="match status" value="1"/>
</dbReference>
<feature type="transmembrane region" description="Helical" evidence="2">
    <location>
        <begin position="717"/>
        <end position="744"/>
    </location>
</feature>
<proteinExistence type="predicted"/>
<reference evidence="4 5" key="1">
    <citation type="submission" date="2016-02" db="EMBL/GenBank/DDBJ databases">
        <title>Genome analysis of coral dinoflagellate symbionts highlights evolutionary adaptations to a symbiotic lifestyle.</title>
        <authorList>
            <person name="Aranda M."/>
            <person name="Li Y."/>
            <person name="Liew Y.J."/>
            <person name="Baumgarten S."/>
            <person name="Simakov O."/>
            <person name="Wilson M."/>
            <person name="Piel J."/>
            <person name="Ashoor H."/>
            <person name="Bougouffa S."/>
            <person name="Bajic V.B."/>
            <person name="Ryu T."/>
            <person name="Ravasi T."/>
            <person name="Bayer T."/>
            <person name="Micklem G."/>
            <person name="Kim H."/>
            <person name="Bhak J."/>
            <person name="Lajeunesse T.C."/>
            <person name="Voolstra C.R."/>
        </authorList>
    </citation>
    <scope>NUCLEOTIDE SEQUENCE [LARGE SCALE GENOMIC DNA]</scope>
    <source>
        <strain evidence="4 5">CCMP2467</strain>
    </source>
</reference>
<feature type="transmembrane region" description="Helical" evidence="2">
    <location>
        <begin position="428"/>
        <end position="447"/>
    </location>
</feature>
<comment type="caution">
    <text evidence="4">The sequence shown here is derived from an EMBL/GenBank/DDBJ whole genome shotgun (WGS) entry which is preliminary data.</text>
</comment>
<dbReference type="InterPro" id="IPR050523">
    <property type="entry name" value="AKR_Detox_Biosynth"/>
</dbReference>
<dbReference type="EMBL" id="LSRX01000103">
    <property type="protein sequence ID" value="OLQ09095.1"/>
    <property type="molecule type" value="Genomic_DNA"/>
</dbReference>
<dbReference type="AlphaFoldDB" id="A0A1Q9ENS4"/>
<keyword evidence="2" id="KW-0472">Membrane</keyword>
<keyword evidence="5" id="KW-1185">Reference proteome</keyword>
<dbReference type="Pfam" id="PF00248">
    <property type="entry name" value="Aldo_ket_red"/>
    <property type="match status" value="1"/>
</dbReference>
<evidence type="ECO:0000313" key="4">
    <source>
        <dbReference type="EMBL" id="OLQ09095.1"/>
    </source>
</evidence>